<accession>A0AB39Q2C8</accession>
<evidence type="ECO:0000259" key="1">
    <source>
        <dbReference type="Pfam" id="PF20680"/>
    </source>
</evidence>
<dbReference type="EMBL" id="CP163439">
    <property type="protein sequence ID" value="XDQ36864.1"/>
    <property type="molecule type" value="Genomic_DNA"/>
</dbReference>
<name>A0AB39Q2C8_9ACTN</name>
<reference evidence="2" key="1">
    <citation type="submission" date="2024-07" db="EMBL/GenBank/DDBJ databases">
        <authorList>
            <person name="Yu S.T."/>
        </authorList>
    </citation>
    <scope>NUCLEOTIDE SEQUENCE</scope>
    <source>
        <strain evidence="2">R28</strain>
    </source>
</reference>
<dbReference type="InterPro" id="IPR049202">
    <property type="entry name" value="DUF6817"/>
</dbReference>
<protein>
    <submittedName>
        <fullName evidence="2">DUF6817 domain-containing protein</fullName>
    </submittedName>
</protein>
<sequence length="206" mass="22626">MSTPTVRAELLLEDLGAESLPHPGGTLLAHLRRVRSRLTLWGARPALRLAGLCHAFYGTDGFPKALLTLDRRAELEGIIGAEAESIVYFYGACDRKVTYPALADQGSDVRDRFTGRSHTPGTRLRRDFAELTAANELDLTDHDPAFRERHGADLLALFHRFRPLLSQAAWKDCLTLDFTGQSRHIRISDTSSGLADGPGGSGDHDH</sequence>
<dbReference type="AlphaFoldDB" id="A0AB39Q2C8"/>
<organism evidence="2">
    <name type="scientific">Streptomyces sp. R28</name>
    <dbReference type="NCBI Taxonomy" id="3238628"/>
    <lineage>
        <taxon>Bacteria</taxon>
        <taxon>Bacillati</taxon>
        <taxon>Actinomycetota</taxon>
        <taxon>Actinomycetes</taxon>
        <taxon>Kitasatosporales</taxon>
        <taxon>Streptomycetaceae</taxon>
        <taxon>Streptomyces</taxon>
    </lineage>
</organism>
<gene>
    <name evidence="2" type="ORF">AB5J49_28015</name>
</gene>
<evidence type="ECO:0000313" key="2">
    <source>
        <dbReference type="EMBL" id="XDQ36864.1"/>
    </source>
</evidence>
<dbReference type="Pfam" id="PF20680">
    <property type="entry name" value="DUF6817"/>
    <property type="match status" value="1"/>
</dbReference>
<feature type="domain" description="DUF6817" evidence="1">
    <location>
        <begin position="11"/>
        <end position="95"/>
    </location>
</feature>
<dbReference type="RefSeq" id="WP_369171547.1">
    <property type="nucleotide sequence ID" value="NZ_CP163439.1"/>
</dbReference>
<proteinExistence type="predicted"/>